<sequence length="160" mass="17291">MRARHVPSGPRRQPLSHMVHMGLARGASGGSGASDDSNNRGRQMGRLTTHVLDTAAGTPGKDLAITLFKIVDNRRQPIATVRTNHDGRCDAPLLEGEALQAGIYELDFAVGDYYRAAGVRLPEPAFLDVVTLRFGVADPGAHYHVPLLVSPWSYSTYRGS</sequence>
<dbReference type="AlphaFoldDB" id="A0AB33V9T8"/>
<dbReference type="PROSITE" id="PS00769">
    <property type="entry name" value="TRANSTHYRETIN_2"/>
    <property type="match status" value="1"/>
</dbReference>
<proteinExistence type="inferred from homology"/>
<feature type="binding site" evidence="7">
    <location>
        <position position="157"/>
    </location>
    <ligand>
        <name>substrate</name>
    </ligand>
</feature>
<dbReference type="EMBL" id="AAKL01000048">
    <property type="protein sequence ID" value="EAP71617.1"/>
    <property type="molecule type" value="Genomic_DNA"/>
</dbReference>
<evidence type="ECO:0000256" key="5">
    <source>
        <dbReference type="ARBA" id="ARBA00022631"/>
    </source>
</evidence>
<comment type="catalytic activity">
    <reaction evidence="1 8">
        <text>5-hydroxyisourate + H2O = 5-hydroxy-2-oxo-4-ureido-2,5-dihydro-1H-imidazole-5-carboxylate + H(+)</text>
        <dbReference type="Rhea" id="RHEA:23736"/>
        <dbReference type="ChEBI" id="CHEBI:15377"/>
        <dbReference type="ChEBI" id="CHEBI:15378"/>
        <dbReference type="ChEBI" id="CHEBI:18072"/>
        <dbReference type="ChEBI" id="CHEBI:58639"/>
        <dbReference type="EC" id="3.5.2.17"/>
    </reaction>
</comment>
<dbReference type="GO" id="GO:0016491">
    <property type="term" value="F:oxidoreductase activity"/>
    <property type="evidence" value="ECO:0007669"/>
    <property type="project" value="UniProtKB-KW"/>
</dbReference>
<dbReference type="PRINTS" id="PR00189">
    <property type="entry name" value="TRNSTHYRETIN"/>
</dbReference>
<dbReference type="PROSITE" id="PS00768">
    <property type="entry name" value="TRANSTHYRETIN_1"/>
    <property type="match status" value="1"/>
</dbReference>
<gene>
    <name evidence="11" type="ORF">RRSL_01268</name>
</gene>
<dbReference type="EC" id="3.5.2.17" evidence="8"/>
<dbReference type="SUPFAM" id="SSF49472">
    <property type="entry name" value="Transthyretin (synonym: prealbumin)"/>
    <property type="match status" value="1"/>
</dbReference>
<evidence type="ECO:0000256" key="8">
    <source>
        <dbReference type="RuleBase" id="RU361270"/>
    </source>
</evidence>
<protein>
    <recommendedName>
        <fullName evidence="8">5-hydroxyisourate hydrolase</fullName>
        <shortName evidence="8">HIU hydrolase</shortName>
        <shortName evidence="8">HIUHase</shortName>
        <ecNumber evidence="8">3.5.2.17</ecNumber>
    </recommendedName>
</protein>
<dbReference type="NCBIfam" id="TIGR02962">
    <property type="entry name" value="hdxy_isourate"/>
    <property type="match status" value="1"/>
</dbReference>
<dbReference type="PANTHER" id="PTHR10395:SF7">
    <property type="entry name" value="5-HYDROXYISOURATE HYDROLASE"/>
    <property type="match status" value="1"/>
</dbReference>
<evidence type="ECO:0000313" key="11">
    <source>
        <dbReference type="EMBL" id="EAP71617.1"/>
    </source>
</evidence>
<evidence type="ECO:0000256" key="7">
    <source>
        <dbReference type="PIRSR" id="PIRSR600895-51"/>
    </source>
</evidence>
<evidence type="ECO:0000256" key="1">
    <source>
        <dbReference type="ARBA" id="ARBA00001043"/>
    </source>
</evidence>
<evidence type="ECO:0000256" key="9">
    <source>
        <dbReference type="SAM" id="MobiDB-lite"/>
    </source>
</evidence>
<organism evidence="11 12">
    <name type="scientific">Ralstonia solanacearum (strain UW551)</name>
    <dbReference type="NCBI Taxonomy" id="342110"/>
    <lineage>
        <taxon>Bacteria</taxon>
        <taxon>Pseudomonadati</taxon>
        <taxon>Pseudomonadota</taxon>
        <taxon>Betaproteobacteria</taxon>
        <taxon>Burkholderiales</taxon>
        <taxon>Burkholderiaceae</taxon>
        <taxon>Ralstonia</taxon>
        <taxon>Ralstonia solanacearum species complex</taxon>
    </lineage>
</organism>
<comment type="function">
    <text evidence="2">Catalyzes the hydrolysis of 5-hydroxyisourate (HIU) to 2-oxo-4-hydroxy-4-carboxy-5-ureidoimidazoline (OHCU).</text>
</comment>
<dbReference type="GO" id="GO:0006144">
    <property type="term" value="P:purine nucleobase metabolic process"/>
    <property type="evidence" value="ECO:0007669"/>
    <property type="project" value="UniProtKB-KW"/>
</dbReference>
<comment type="caution">
    <text evidence="11">The sequence shown here is derived from an EMBL/GenBank/DDBJ whole genome shotgun (WGS) entry which is preliminary data.</text>
</comment>
<dbReference type="PANTHER" id="PTHR10395">
    <property type="entry name" value="URICASE AND TRANSTHYRETIN-RELATED"/>
    <property type="match status" value="1"/>
</dbReference>
<comment type="subunit">
    <text evidence="4 8">Homotetramer.</text>
</comment>
<dbReference type="Pfam" id="PF00576">
    <property type="entry name" value="Transthyretin"/>
    <property type="match status" value="1"/>
</dbReference>
<keyword evidence="6 8" id="KW-0378">Hydrolase</keyword>
<dbReference type="InterPro" id="IPR014306">
    <property type="entry name" value="Hydroxyisourate_hydrolase"/>
</dbReference>
<dbReference type="GO" id="GO:0033971">
    <property type="term" value="F:hydroxyisourate hydrolase activity"/>
    <property type="evidence" value="ECO:0007669"/>
    <property type="project" value="UniProtKB-EC"/>
</dbReference>
<dbReference type="InterPro" id="IPR023416">
    <property type="entry name" value="Transthyretin/HIU_hydrolase_d"/>
</dbReference>
<comment type="similarity">
    <text evidence="3 8">Belongs to the transthyretin family. 5-hydroxyisourate hydrolase subfamily.</text>
</comment>
<reference evidence="11 12" key="1">
    <citation type="journal article" date="2006" name="Mol. Plant Microbe Interact.">
        <title>Identification of open reading frames unique to a select agent: Ralstonia solanacearum race 3 biovar 2.</title>
        <authorList>
            <person name="Gabriel D.W."/>
            <person name="Allen C."/>
            <person name="Schell M."/>
            <person name="Denny T.P."/>
            <person name="Greenberg J.T."/>
            <person name="Duan Y.P."/>
            <person name="Flores-Cruz Z."/>
            <person name="Huang Q."/>
            <person name="Clifford J.M."/>
            <person name="Presting G."/>
            <person name="Gonzalez E.T."/>
            <person name="Reddy J."/>
            <person name="Elphinstone J."/>
            <person name="Swanson J."/>
            <person name="Yao J."/>
            <person name="Mulholland V."/>
            <person name="Liu L."/>
            <person name="Farmerie W."/>
            <person name="Patnaikuni M."/>
            <person name="Balogh B."/>
            <person name="Norman D."/>
            <person name="Alvarez A."/>
            <person name="Castillo J.A."/>
            <person name="Jones J."/>
            <person name="Saddler G."/>
            <person name="Walunas T."/>
            <person name="Zhukov A."/>
            <person name="Mikhailova N."/>
        </authorList>
    </citation>
    <scope>NUCLEOTIDE SEQUENCE [LARGE SCALE GENOMIC DNA]</scope>
    <source>
        <strain evidence="11 12">UW551</strain>
    </source>
</reference>
<dbReference type="InterPro" id="IPR036817">
    <property type="entry name" value="Transthyretin/HIU_hydrolase_sf"/>
</dbReference>
<evidence type="ECO:0000259" key="10">
    <source>
        <dbReference type="Pfam" id="PF00576"/>
    </source>
</evidence>
<keyword evidence="11" id="KW-0560">Oxidoreductase</keyword>
<name>A0AB33V9T8_RALSU</name>
<evidence type="ECO:0000313" key="12">
    <source>
        <dbReference type="Proteomes" id="UP000005933"/>
    </source>
</evidence>
<dbReference type="FunFam" id="2.60.40.180:FF:000005">
    <property type="entry name" value="5-hydroxyisourate hydrolase"/>
    <property type="match status" value="1"/>
</dbReference>
<dbReference type="InterPro" id="IPR000895">
    <property type="entry name" value="Transthyretin/HIU_hydrolase"/>
</dbReference>
<feature type="binding site" evidence="7">
    <location>
        <position position="50"/>
    </location>
    <ligand>
        <name>substrate</name>
    </ligand>
</feature>
<evidence type="ECO:0000256" key="3">
    <source>
        <dbReference type="ARBA" id="ARBA00009850"/>
    </source>
</evidence>
<feature type="domain" description="Transthyretin/hydroxyisourate hydrolase" evidence="10">
    <location>
        <begin position="47"/>
        <end position="159"/>
    </location>
</feature>
<dbReference type="InterPro" id="IPR023418">
    <property type="entry name" value="Thyroxine_BS"/>
</dbReference>
<feature type="binding site" evidence="7">
    <location>
        <position position="88"/>
    </location>
    <ligand>
        <name>substrate</name>
    </ligand>
</feature>
<dbReference type="Proteomes" id="UP000005933">
    <property type="component" value="Unassembled WGS sequence"/>
</dbReference>
<evidence type="ECO:0000256" key="2">
    <source>
        <dbReference type="ARBA" id="ARBA00002704"/>
    </source>
</evidence>
<feature type="region of interest" description="Disordered" evidence="9">
    <location>
        <begin position="23"/>
        <end position="43"/>
    </location>
</feature>
<evidence type="ECO:0000256" key="4">
    <source>
        <dbReference type="ARBA" id="ARBA00011881"/>
    </source>
</evidence>
<dbReference type="Gene3D" id="2.60.40.180">
    <property type="entry name" value="Transthyretin/hydroxyisourate hydrolase domain"/>
    <property type="match status" value="1"/>
</dbReference>
<keyword evidence="5 8" id="KW-0659">Purine metabolism</keyword>
<accession>A0AB33V9T8</accession>
<evidence type="ECO:0000256" key="6">
    <source>
        <dbReference type="ARBA" id="ARBA00022801"/>
    </source>
</evidence>
<dbReference type="CDD" id="cd05822">
    <property type="entry name" value="TLP_HIUase"/>
    <property type="match status" value="1"/>
</dbReference>
<dbReference type="InterPro" id="IPR023419">
    <property type="entry name" value="Transthyretin_CS"/>
</dbReference>